<sequence>MDTGRPESVDTEIPKNRRAVKPNDAEAWVKTSVS</sequence>
<feature type="region of interest" description="Disordered" evidence="1">
    <location>
        <begin position="1"/>
        <end position="34"/>
    </location>
</feature>
<evidence type="ECO:0000256" key="1">
    <source>
        <dbReference type="SAM" id="MobiDB-lite"/>
    </source>
</evidence>
<feature type="non-terminal residue" evidence="2">
    <location>
        <position position="34"/>
    </location>
</feature>
<dbReference type="GO" id="GO:0005524">
    <property type="term" value="F:ATP binding"/>
    <property type="evidence" value="ECO:0007669"/>
    <property type="project" value="UniProtKB-KW"/>
</dbReference>
<accession>A0A7J5TM31</accession>
<keyword evidence="2" id="KW-0547">Nucleotide-binding</keyword>
<reference evidence="2 3" key="1">
    <citation type="journal article" date="2019" name="Nat. Med.">
        <title>A library of human gut bacterial isolates paired with longitudinal multiomics data enables mechanistic microbiome research.</title>
        <authorList>
            <person name="Poyet M."/>
            <person name="Groussin M."/>
            <person name="Gibbons S.M."/>
            <person name="Avila-Pacheco J."/>
            <person name="Jiang X."/>
            <person name="Kearney S.M."/>
            <person name="Perrotta A.R."/>
            <person name="Berdy B."/>
            <person name="Zhao S."/>
            <person name="Lieberman T.D."/>
            <person name="Swanson P.K."/>
            <person name="Smith M."/>
            <person name="Roesemann S."/>
            <person name="Alexander J.E."/>
            <person name="Rich S.A."/>
            <person name="Livny J."/>
            <person name="Vlamakis H."/>
            <person name="Clish C."/>
            <person name="Bullock K."/>
            <person name="Deik A."/>
            <person name="Scott J."/>
            <person name="Pierce K.A."/>
            <person name="Xavier R.J."/>
            <person name="Alm E.J."/>
        </authorList>
    </citation>
    <scope>NUCLEOTIDE SEQUENCE [LARGE SCALE GENOMIC DNA]</scope>
    <source>
        <strain evidence="2 3">BIOML-A13</strain>
    </source>
</reference>
<keyword evidence="2" id="KW-0067">ATP-binding</keyword>
<dbReference type="Proteomes" id="UP000451386">
    <property type="component" value="Unassembled WGS sequence"/>
</dbReference>
<dbReference type="AlphaFoldDB" id="A0A7J5TM31"/>
<feature type="compositionally biased region" description="Basic and acidic residues" evidence="1">
    <location>
        <begin position="1"/>
        <end position="15"/>
    </location>
</feature>
<protein>
    <submittedName>
        <fullName evidence="2">Macrolide ABC transporter ATP-binding protein</fullName>
    </submittedName>
</protein>
<comment type="caution">
    <text evidence="2">The sequence shown here is derived from an EMBL/GenBank/DDBJ whole genome shotgun (WGS) entry which is preliminary data.</text>
</comment>
<proteinExistence type="predicted"/>
<gene>
    <name evidence="2" type="ORF">GBA83_10875</name>
</gene>
<evidence type="ECO:0000313" key="2">
    <source>
        <dbReference type="EMBL" id="KAB7484907.1"/>
    </source>
</evidence>
<dbReference type="EMBL" id="WDOP01000049">
    <property type="protein sequence ID" value="KAB7484907.1"/>
    <property type="molecule type" value="Genomic_DNA"/>
</dbReference>
<organism evidence="2 3">
    <name type="scientific">Bifidobacterium bifidum</name>
    <dbReference type="NCBI Taxonomy" id="1681"/>
    <lineage>
        <taxon>Bacteria</taxon>
        <taxon>Bacillati</taxon>
        <taxon>Actinomycetota</taxon>
        <taxon>Actinomycetes</taxon>
        <taxon>Bifidobacteriales</taxon>
        <taxon>Bifidobacteriaceae</taxon>
        <taxon>Bifidobacterium</taxon>
    </lineage>
</organism>
<evidence type="ECO:0000313" key="3">
    <source>
        <dbReference type="Proteomes" id="UP000451386"/>
    </source>
</evidence>
<name>A0A7J5TM31_BIFBI</name>